<dbReference type="EMBL" id="JAWWNJ010000070">
    <property type="protein sequence ID" value="KAK7007491.1"/>
    <property type="molecule type" value="Genomic_DNA"/>
</dbReference>
<evidence type="ECO:0000313" key="2">
    <source>
        <dbReference type="EMBL" id="KAK7007493.1"/>
    </source>
</evidence>
<dbReference type="Proteomes" id="UP001362999">
    <property type="component" value="Unassembled WGS sequence"/>
</dbReference>
<sequence length="149" mass="16844">MEQRLGDIAWNSERDPERLAIFPGNYDRNSVKRGLKTVELRATTASVGRNSVRINFDGEKLTQITGIQCDDRNSARMEAFEEDYKMMSSSIESQQYRSTDVKVWDNTTTRTLSFGKETADQAIQQGSARVNNRMQQDIGELATQTSPPS</sequence>
<gene>
    <name evidence="1" type="ORF">R3P38DRAFT_2792258</name>
    <name evidence="2" type="ORF">R3P38DRAFT_2792260</name>
</gene>
<proteinExistence type="predicted"/>
<protein>
    <submittedName>
        <fullName evidence="2">Uncharacterized protein</fullName>
    </submittedName>
</protein>
<keyword evidence="3" id="KW-1185">Reference proteome</keyword>
<accession>A0AAW0AEP7</accession>
<dbReference type="AlphaFoldDB" id="A0AAW0AEP7"/>
<reference evidence="2 3" key="1">
    <citation type="journal article" date="2024" name="J Genomics">
        <title>Draft genome sequencing and assembly of Favolaschia claudopus CIRM-BRFM 2984 isolated from oak limbs.</title>
        <authorList>
            <person name="Navarro D."/>
            <person name="Drula E."/>
            <person name="Chaduli D."/>
            <person name="Cazenave R."/>
            <person name="Ahrendt S."/>
            <person name="Wang J."/>
            <person name="Lipzen A."/>
            <person name="Daum C."/>
            <person name="Barry K."/>
            <person name="Grigoriev I.V."/>
            <person name="Favel A."/>
            <person name="Rosso M.N."/>
            <person name="Martin F."/>
        </authorList>
    </citation>
    <scope>NUCLEOTIDE SEQUENCE [LARGE SCALE GENOMIC DNA]</scope>
    <source>
        <strain evidence="2 3">CIRM-BRFM 2984</strain>
    </source>
</reference>
<organism evidence="2 3">
    <name type="scientific">Favolaschia claudopus</name>
    <dbReference type="NCBI Taxonomy" id="2862362"/>
    <lineage>
        <taxon>Eukaryota</taxon>
        <taxon>Fungi</taxon>
        <taxon>Dikarya</taxon>
        <taxon>Basidiomycota</taxon>
        <taxon>Agaricomycotina</taxon>
        <taxon>Agaricomycetes</taxon>
        <taxon>Agaricomycetidae</taxon>
        <taxon>Agaricales</taxon>
        <taxon>Marasmiineae</taxon>
        <taxon>Mycenaceae</taxon>
        <taxon>Favolaschia</taxon>
    </lineage>
</organism>
<name>A0AAW0AEP7_9AGAR</name>
<evidence type="ECO:0000313" key="1">
    <source>
        <dbReference type="EMBL" id="KAK7007491.1"/>
    </source>
</evidence>
<comment type="caution">
    <text evidence="2">The sequence shown here is derived from an EMBL/GenBank/DDBJ whole genome shotgun (WGS) entry which is preliminary data.</text>
</comment>
<dbReference type="EMBL" id="JAWWNJ010000070">
    <property type="protein sequence ID" value="KAK7007493.1"/>
    <property type="molecule type" value="Genomic_DNA"/>
</dbReference>
<evidence type="ECO:0000313" key="3">
    <source>
        <dbReference type="Proteomes" id="UP001362999"/>
    </source>
</evidence>